<dbReference type="InterPro" id="IPR038883">
    <property type="entry name" value="AN11006-like"/>
</dbReference>
<protein>
    <submittedName>
        <fullName evidence="1">Uncharacterized protein</fullName>
    </submittedName>
</protein>
<keyword evidence="2" id="KW-1185">Reference proteome</keyword>
<evidence type="ECO:0000313" key="1">
    <source>
        <dbReference type="EMBL" id="KAK4206553.1"/>
    </source>
</evidence>
<reference evidence="1" key="2">
    <citation type="submission" date="2023-05" db="EMBL/GenBank/DDBJ databases">
        <authorList>
            <consortium name="Lawrence Berkeley National Laboratory"/>
            <person name="Steindorff A."/>
            <person name="Hensen N."/>
            <person name="Bonometti L."/>
            <person name="Westerberg I."/>
            <person name="Brannstrom I.O."/>
            <person name="Guillou S."/>
            <person name="Cros-Aarteil S."/>
            <person name="Calhoun S."/>
            <person name="Haridas S."/>
            <person name="Kuo A."/>
            <person name="Mondo S."/>
            <person name="Pangilinan J."/>
            <person name="Riley R."/>
            <person name="Labutti K."/>
            <person name="Andreopoulos B."/>
            <person name="Lipzen A."/>
            <person name="Chen C."/>
            <person name="Yanf M."/>
            <person name="Daum C."/>
            <person name="Ng V."/>
            <person name="Clum A."/>
            <person name="Ohm R."/>
            <person name="Martin F."/>
            <person name="Silar P."/>
            <person name="Natvig D."/>
            <person name="Lalanne C."/>
            <person name="Gautier V."/>
            <person name="Ament-Velasquez S.L."/>
            <person name="Kruys A."/>
            <person name="Hutchinson M.I."/>
            <person name="Powell A.J."/>
            <person name="Barry K."/>
            <person name="Miller A.N."/>
            <person name="Grigoriev I.V."/>
            <person name="Debuchy R."/>
            <person name="Gladieux P."/>
            <person name="Thoren M.H."/>
            <person name="Johannesson H."/>
        </authorList>
    </citation>
    <scope>NUCLEOTIDE SEQUENCE</scope>
    <source>
        <strain evidence="1">PSN293</strain>
    </source>
</reference>
<accession>A0AAN6XTB9</accession>
<dbReference type="AlphaFoldDB" id="A0AAN6XTB9"/>
<dbReference type="Proteomes" id="UP001301769">
    <property type="component" value="Unassembled WGS sequence"/>
</dbReference>
<evidence type="ECO:0000313" key="2">
    <source>
        <dbReference type="Proteomes" id="UP001301769"/>
    </source>
</evidence>
<sequence>MYPAPMATATAVSQPPLTFFSLPLEIRMHIYELLLPVSKHNHNCSDPKRTEHPLYRHKKYQAIPDSLTQLQTLLLVCKRMNDDEPIKQIFYRNHTFVVQDFAPEPLADPFLQMIRENNETCFLDQFSWTDTMPLMRKMVIRLAPPNAIERNPHRILKATPRQQRGLPDSMAAVDFGNHDGWCDTLANLSVLGLHIYNAQGGELYGFEDWLFKTLWSLVASLPGFRDPAASMHGAGRYDSRSTPPVPMVVIYIEKGRELEGDARALKARGIVERAIPKHRFRYVPCLEALETPGFLDRKRIAPVWGPDDSSDVDAGVIRKALNEYHMESRAL</sequence>
<reference evidence="1" key="1">
    <citation type="journal article" date="2023" name="Mol. Phylogenet. Evol.">
        <title>Genome-scale phylogeny and comparative genomics of the fungal order Sordariales.</title>
        <authorList>
            <person name="Hensen N."/>
            <person name="Bonometti L."/>
            <person name="Westerberg I."/>
            <person name="Brannstrom I.O."/>
            <person name="Guillou S."/>
            <person name="Cros-Aarteil S."/>
            <person name="Calhoun S."/>
            <person name="Haridas S."/>
            <person name="Kuo A."/>
            <person name="Mondo S."/>
            <person name="Pangilinan J."/>
            <person name="Riley R."/>
            <person name="LaButti K."/>
            <person name="Andreopoulos B."/>
            <person name="Lipzen A."/>
            <person name="Chen C."/>
            <person name="Yan M."/>
            <person name="Daum C."/>
            <person name="Ng V."/>
            <person name="Clum A."/>
            <person name="Steindorff A."/>
            <person name="Ohm R.A."/>
            <person name="Martin F."/>
            <person name="Silar P."/>
            <person name="Natvig D.O."/>
            <person name="Lalanne C."/>
            <person name="Gautier V."/>
            <person name="Ament-Velasquez S.L."/>
            <person name="Kruys A."/>
            <person name="Hutchinson M.I."/>
            <person name="Powell A.J."/>
            <person name="Barry K."/>
            <person name="Miller A.N."/>
            <person name="Grigoriev I.V."/>
            <person name="Debuchy R."/>
            <person name="Gladieux P."/>
            <person name="Hiltunen Thoren M."/>
            <person name="Johannesson H."/>
        </authorList>
    </citation>
    <scope>NUCLEOTIDE SEQUENCE</scope>
    <source>
        <strain evidence="1">PSN293</strain>
    </source>
</reference>
<proteinExistence type="predicted"/>
<comment type="caution">
    <text evidence="1">The sequence shown here is derived from an EMBL/GenBank/DDBJ whole genome shotgun (WGS) entry which is preliminary data.</text>
</comment>
<dbReference type="EMBL" id="MU858388">
    <property type="protein sequence ID" value="KAK4206553.1"/>
    <property type="molecule type" value="Genomic_DNA"/>
</dbReference>
<organism evidence="1 2">
    <name type="scientific">Rhypophila decipiens</name>
    <dbReference type="NCBI Taxonomy" id="261697"/>
    <lineage>
        <taxon>Eukaryota</taxon>
        <taxon>Fungi</taxon>
        <taxon>Dikarya</taxon>
        <taxon>Ascomycota</taxon>
        <taxon>Pezizomycotina</taxon>
        <taxon>Sordariomycetes</taxon>
        <taxon>Sordariomycetidae</taxon>
        <taxon>Sordariales</taxon>
        <taxon>Naviculisporaceae</taxon>
        <taxon>Rhypophila</taxon>
    </lineage>
</organism>
<dbReference type="PANTHER" id="PTHR42085">
    <property type="entry name" value="F-BOX DOMAIN-CONTAINING PROTEIN"/>
    <property type="match status" value="1"/>
</dbReference>
<dbReference type="PANTHER" id="PTHR42085:SF2">
    <property type="entry name" value="F-BOX DOMAIN-CONTAINING PROTEIN"/>
    <property type="match status" value="1"/>
</dbReference>
<name>A0AAN6XTB9_9PEZI</name>
<gene>
    <name evidence="1" type="ORF">QBC37DRAFT_488070</name>
</gene>